<dbReference type="PANTHER" id="PTHR10196">
    <property type="entry name" value="SUGAR KINASE"/>
    <property type="match status" value="1"/>
</dbReference>
<dbReference type="InterPro" id="IPR018485">
    <property type="entry name" value="FGGY_C"/>
</dbReference>
<keyword evidence="5" id="KW-0067">ATP-binding</keyword>
<evidence type="ECO:0000256" key="3">
    <source>
        <dbReference type="ARBA" id="ARBA00022741"/>
    </source>
</evidence>
<dbReference type="GO" id="GO:0005829">
    <property type="term" value="C:cytosol"/>
    <property type="evidence" value="ECO:0007669"/>
    <property type="project" value="TreeGrafter"/>
</dbReference>
<keyword evidence="11" id="KW-1185">Reference proteome</keyword>
<dbReference type="Pfam" id="PF00370">
    <property type="entry name" value="FGGY_N"/>
    <property type="match status" value="1"/>
</dbReference>
<keyword evidence="3" id="KW-0547">Nucleotide-binding</keyword>
<keyword evidence="7" id="KW-0684">Rhamnose metabolism</keyword>
<dbReference type="GO" id="GO:0004370">
    <property type="term" value="F:glycerol kinase activity"/>
    <property type="evidence" value="ECO:0007669"/>
    <property type="project" value="TreeGrafter"/>
</dbReference>
<dbReference type="OrthoDB" id="9761504at2"/>
<evidence type="ECO:0000259" key="8">
    <source>
        <dbReference type="Pfam" id="PF00370"/>
    </source>
</evidence>
<keyword evidence="4 10" id="KW-0418">Kinase</keyword>
<evidence type="ECO:0000313" key="11">
    <source>
        <dbReference type="Proteomes" id="UP000242592"/>
    </source>
</evidence>
<protein>
    <submittedName>
        <fullName evidence="10">Rhamnulokinase</fullName>
    </submittedName>
</protein>
<feature type="domain" description="Carbohydrate kinase FGGY N-terminal" evidence="8">
    <location>
        <begin position="5"/>
        <end position="218"/>
    </location>
</feature>
<evidence type="ECO:0000256" key="4">
    <source>
        <dbReference type="ARBA" id="ARBA00022777"/>
    </source>
</evidence>
<dbReference type="AlphaFoldDB" id="A0A1M5TVQ2"/>
<dbReference type="RefSeq" id="WP_073073712.1">
    <property type="nucleotide sequence ID" value="NZ_FQXN01000006.1"/>
</dbReference>
<dbReference type="GO" id="GO:0006071">
    <property type="term" value="P:glycerol metabolic process"/>
    <property type="evidence" value="ECO:0007669"/>
    <property type="project" value="TreeGrafter"/>
</dbReference>
<dbReference type="GO" id="GO:0008993">
    <property type="term" value="F:rhamnulokinase activity"/>
    <property type="evidence" value="ECO:0007669"/>
    <property type="project" value="InterPro"/>
</dbReference>
<evidence type="ECO:0000256" key="5">
    <source>
        <dbReference type="ARBA" id="ARBA00022840"/>
    </source>
</evidence>
<dbReference type="GO" id="GO:0019301">
    <property type="term" value="P:rhamnose catabolic process"/>
    <property type="evidence" value="ECO:0007669"/>
    <property type="project" value="InterPro"/>
</dbReference>
<feature type="domain" description="Carbohydrate kinase FGGY C-terminal" evidence="9">
    <location>
        <begin position="247"/>
        <end position="429"/>
    </location>
</feature>
<evidence type="ECO:0000256" key="2">
    <source>
        <dbReference type="ARBA" id="ARBA00022679"/>
    </source>
</evidence>
<dbReference type="InterPro" id="IPR018484">
    <property type="entry name" value="FGGY_N"/>
</dbReference>
<evidence type="ECO:0000256" key="6">
    <source>
        <dbReference type="ARBA" id="ARBA00023157"/>
    </source>
</evidence>
<comment type="similarity">
    <text evidence="1">Belongs to the FGGY kinase family.</text>
</comment>
<evidence type="ECO:0000313" key="10">
    <source>
        <dbReference type="EMBL" id="SHH54710.1"/>
    </source>
</evidence>
<dbReference type="Proteomes" id="UP000242592">
    <property type="component" value="Unassembled WGS sequence"/>
</dbReference>
<dbReference type="STRING" id="1123380.SAMN02745199_1498"/>
<sequence>MSKRYLAIDFGASSVKAVVGEFDGARVKILERKRYNNEYLKNNSFYLWNLGSFVDIVFHAVDWAKEKYNILSFAIDSWGVDFGIVFKNSPFLIFPFHYRNMFEHTDIVNKTIKELGGGYFLFKKTGVFPHPYNTLFQIELLKTLEPRIFYKHFLILNIPQLLIYLLGNKEFAEYTLATTTQLYSIENKDWDEEILGFLGIKKENMGAIRIPAGIAGQFNGVDIINISSHDTACAFNTLPFEDEETLIISSGSWNVIGVKVDKPILNEDVYKRQFSNEGTFEGKFRLVSNTPGFWILEEILRELNYKGKRVDYDMMLKLASTSTLDDYYVSLKKVDFQTPGNIISKLKNEIKEIRNINDVIRVALNSVVNEVDIVFRFLKSIVGGLNRVYLVGGGVKNRLFCKLLSEKLKIPVFTGVSESSAIGNILSQIYIQEKMKSIKDLKTIIKNSFELTKIV</sequence>
<dbReference type="GO" id="GO:0005524">
    <property type="term" value="F:ATP binding"/>
    <property type="evidence" value="ECO:0007669"/>
    <property type="project" value="UniProtKB-KW"/>
</dbReference>
<accession>A0A1M5TVQ2</accession>
<proteinExistence type="inferred from homology"/>
<dbReference type="Pfam" id="PF02782">
    <property type="entry name" value="FGGY_C"/>
    <property type="match status" value="1"/>
</dbReference>
<reference evidence="11" key="1">
    <citation type="submission" date="2016-11" db="EMBL/GenBank/DDBJ databases">
        <authorList>
            <person name="Varghese N."/>
            <person name="Submissions S."/>
        </authorList>
    </citation>
    <scope>NUCLEOTIDE SEQUENCE [LARGE SCALE GENOMIC DNA]</scope>
    <source>
        <strain evidence="11">DSM 15807</strain>
    </source>
</reference>
<name>A0A1M5TVQ2_9BACT</name>
<organism evidence="10 11">
    <name type="scientific">Thermosipho atlanticus DSM 15807</name>
    <dbReference type="NCBI Taxonomy" id="1123380"/>
    <lineage>
        <taxon>Bacteria</taxon>
        <taxon>Thermotogati</taxon>
        <taxon>Thermotogota</taxon>
        <taxon>Thermotogae</taxon>
        <taxon>Thermotogales</taxon>
        <taxon>Fervidobacteriaceae</taxon>
        <taxon>Thermosipho</taxon>
    </lineage>
</organism>
<gene>
    <name evidence="10" type="ORF">SAMN02745199_1498</name>
</gene>
<dbReference type="SUPFAM" id="SSF53067">
    <property type="entry name" value="Actin-like ATPase domain"/>
    <property type="match status" value="2"/>
</dbReference>
<dbReference type="InterPro" id="IPR043129">
    <property type="entry name" value="ATPase_NBD"/>
</dbReference>
<keyword evidence="6" id="KW-1015">Disulfide bond</keyword>
<dbReference type="EMBL" id="FQXN01000006">
    <property type="protein sequence ID" value="SHH54710.1"/>
    <property type="molecule type" value="Genomic_DNA"/>
</dbReference>
<keyword evidence="2" id="KW-0808">Transferase</keyword>
<dbReference type="InterPro" id="IPR013449">
    <property type="entry name" value="Rhamnulokinase"/>
</dbReference>
<evidence type="ECO:0000259" key="9">
    <source>
        <dbReference type="Pfam" id="PF02782"/>
    </source>
</evidence>
<evidence type="ECO:0000256" key="7">
    <source>
        <dbReference type="ARBA" id="ARBA00023308"/>
    </source>
</evidence>
<dbReference type="Gene3D" id="3.30.420.40">
    <property type="match status" value="2"/>
</dbReference>
<dbReference type="PANTHER" id="PTHR10196:SF93">
    <property type="entry name" value="L-RHAMNULOKINASE"/>
    <property type="match status" value="1"/>
</dbReference>
<evidence type="ECO:0000256" key="1">
    <source>
        <dbReference type="ARBA" id="ARBA00009156"/>
    </source>
</evidence>
<dbReference type="CDD" id="cd07771">
    <property type="entry name" value="ASKHA_NBD_FGGY_RhaB-like"/>
    <property type="match status" value="1"/>
</dbReference>